<reference evidence="1 2" key="1">
    <citation type="submission" date="2014-04" db="EMBL/GenBank/DDBJ databases">
        <title>Genome assembly of Hyalangium minutum DSM 14724.</title>
        <authorList>
            <person name="Sharma G."/>
            <person name="Subramanian S."/>
        </authorList>
    </citation>
    <scope>NUCLEOTIDE SEQUENCE [LARGE SCALE GENOMIC DNA]</scope>
    <source>
        <strain evidence="1 2">DSM 14724</strain>
    </source>
</reference>
<keyword evidence="2" id="KW-1185">Reference proteome</keyword>
<accession>A0A085W7E8</accession>
<evidence type="ECO:0000313" key="2">
    <source>
        <dbReference type="Proteomes" id="UP000028725"/>
    </source>
</evidence>
<dbReference type="AlphaFoldDB" id="A0A085W7E8"/>
<name>A0A085W7E8_9BACT</name>
<proteinExistence type="predicted"/>
<dbReference type="SUPFAM" id="SSF103196">
    <property type="entry name" value="Roadblock/LC7 domain"/>
    <property type="match status" value="1"/>
</dbReference>
<dbReference type="Proteomes" id="UP000028725">
    <property type="component" value="Unassembled WGS sequence"/>
</dbReference>
<dbReference type="Gene3D" id="3.30.450.30">
    <property type="entry name" value="Dynein light chain 2a, cytoplasmic"/>
    <property type="match status" value="1"/>
</dbReference>
<protein>
    <recommendedName>
        <fullName evidence="3">Roadblock/LAMTOR2 domain-containing protein</fullName>
    </recommendedName>
</protein>
<evidence type="ECO:0000313" key="1">
    <source>
        <dbReference type="EMBL" id="KFE63611.1"/>
    </source>
</evidence>
<gene>
    <name evidence="1" type="ORF">DB31_2729</name>
</gene>
<dbReference type="RefSeq" id="WP_044196018.1">
    <property type="nucleotide sequence ID" value="NZ_JMCB01000017.1"/>
</dbReference>
<dbReference type="OrthoDB" id="5513490at2"/>
<organism evidence="1 2">
    <name type="scientific">Hyalangium minutum</name>
    <dbReference type="NCBI Taxonomy" id="394096"/>
    <lineage>
        <taxon>Bacteria</taxon>
        <taxon>Pseudomonadati</taxon>
        <taxon>Myxococcota</taxon>
        <taxon>Myxococcia</taxon>
        <taxon>Myxococcales</taxon>
        <taxon>Cystobacterineae</taxon>
        <taxon>Archangiaceae</taxon>
        <taxon>Hyalangium</taxon>
    </lineage>
</organism>
<sequence length="120" mass="13134">MSFRAHLESVVNQVDGALACSVMGFDGISVETFQKDEAGELELNGAWVEYANLLTQLKNAADVLKTGAVQELSVNSEKVLTIIRMVSPEYFLVLALRAEGNYGKGRYVLRVTAPKVRAEL</sequence>
<evidence type="ECO:0008006" key="3">
    <source>
        <dbReference type="Google" id="ProtNLM"/>
    </source>
</evidence>
<dbReference type="PATRIC" id="fig|394096.3.peg.7060"/>
<dbReference type="STRING" id="394096.DB31_2729"/>
<comment type="caution">
    <text evidence="1">The sequence shown here is derived from an EMBL/GenBank/DDBJ whole genome shotgun (WGS) entry which is preliminary data.</text>
</comment>
<dbReference type="EMBL" id="JMCB01000017">
    <property type="protein sequence ID" value="KFE63611.1"/>
    <property type="molecule type" value="Genomic_DNA"/>
</dbReference>